<dbReference type="GO" id="GO:0003677">
    <property type="term" value="F:DNA binding"/>
    <property type="evidence" value="ECO:0007669"/>
    <property type="project" value="InterPro"/>
</dbReference>
<accession>A0A8S5ME20</accession>
<dbReference type="GO" id="GO:0006355">
    <property type="term" value="P:regulation of DNA-templated transcription"/>
    <property type="evidence" value="ECO:0007669"/>
    <property type="project" value="InterPro"/>
</dbReference>
<reference evidence="2" key="1">
    <citation type="journal article" date="2021" name="Proc. Natl. Acad. Sci. U.S.A.">
        <title>A Catalog of Tens of Thousands of Viruses from Human Metagenomes Reveals Hidden Associations with Chronic Diseases.</title>
        <authorList>
            <person name="Tisza M.J."/>
            <person name="Buck C.B."/>
        </authorList>
    </citation>
    <scope>NUCLEOTIDE SEQUENCE</scope>
    <source>
        <strain evidence="2">CtYh54</strain>
    </source>
</reference>
<feature type="domain" description="HTH luxR-type" evidence="1">
    <location>
        <begin position="1"/>
        <end position="63"/>
    </location>
</feature>
<dbReference type="Gene3D" id="1.10.10.10">
    <property type="entry name" value="Winged helix-like DNA-binding domain superfamily/Winged helix DNA-binding domain"/>
    <property type="match status" value="1"/>
</dbReference>
<dbReference type="EMBL" id="BK014884">
    <property type="protein sequence ID" value="DAD80416.1"/>
    <property type="molecule type" value="Genomic_DNA"/>
</dbReference>
<organism evidence="2">
    <name type="scientific">Siphoviridae sp. ctYh54</name>
    <dbReference type="NCBI Taxonomy" id="2826379"/>
    <lineage>
        <taxon>Viruses</taxon>
        <taxon>Duplodnaviria</taxon>
        <taxon>Heunggongvirae</taxon>
        <taxon>Uroviricota</taxon>
        <taxon>Caudoviricetes</taxon>
    </lineage>
</organism>
<dbReference type="InterPro" id="IPR000792">
    <property type="entry name" value="Tscrpt_reg_LuxR_C"/>
</dbReference>
<evidence type="ECO:0000313" key="2">
    <source>
        <dbReference type="EMBL" id="DAD80416.1"/>
    </source>
</evidence>
<dbReference type="SUPFAM" id="SSF46894">
    <property type="entry name" value="C-terminal effector domain of the bipartite response regulators"/>
    <property type="match status" value="1"/>
</dbReference>
<dbReference type="InterPro" id="IPR036388">
    <property type="entry name" value="WH-like_DNA-bd_sf"/>
</dbReference>
<evidence type="ECO:0000259" key="1">
    <source>
        <dbReference type="PROSITE" id="PS50043"/>
    </source>
</evidence>
<dbReference type="PROSITE" id="PS50043">
    <property type="entry name" value="HTH_LUXR_2"/>
    <property type="match status" value="1"/>
</dbReference>
<dbReference type="InterPro" id="IPR016032">
    <property type="entry name" value="Sig_transdc_resp-reg_C-effctor"/>
</dbReference>
<protein>
    <submittedName>
        <fullName evidence="2">Helix-turn-helix protein</fullName>
    </submittedName>
</protein>
<dbReference type="SMART" id="SM00421">
    <property type="entry name" value="HTH_LUXR"/>
    <property type="match status" value="1"/>
</dbReference>
<sequence length="84" mass="9691">MNDLIRITRRQKEILKLLLFTNPEIAERLVIALSTVKGQVHTMMQRTESTTRTEILIKCLKAGVIKLDDVILPNGNFDPEMWDI</sequence>
<proteinExistence type="predicted"/>
<name>A0A8S5ME20_9CAUD</name>